<keyword evidence="3" id="KW-1185">Reference proteome</keyword>
<reference evidence="2 3" key="1">
    <citation type="journal article" date="2021" name="BMC Genomics">
        <title>Datura genome reveals duplications of psychoactive alkaloid biosynthetic genes and high mutation rate following tissue culture.</title>
        <authorList>
            <person name="Rajewski A."/>
            <person name="Carter-House D."/>
            <person name="Stajich J."/>
            <person name="Litt A."/>
        </authorList>
    </citation>
    <scope>NUCLEOTIDE SEQUENCE [LARGE SCALE GENOMIC DNA]</scope>
    <source>
        <strain evidence="2">AR-01</strain>
    </source>
</reference>
<evidence type="ECO:0000313" key="3">
    <source>
        <dbReference type="Proteomes" id="UP000823775"/>
    </source>
</evidence>
<feature type="region of interest" description="Disordered" evidence="1">
    <location>
        <begin position="1"/>
        <end position="25"/>
    </location>
</feature>
<dbReference type="EMBL" id="JACEIK010006591">
    <property type="protein sequence ID" value="MCE2055945.1"/>
    <property type="molecule type" value="Genomic_DNA"/>
</dbReference>
<organism evidence="2 3">
    <name type="scientific">Datura stramonium</name>
    <name type="common">Jimsonweed</name>
    <name type="synonym">Common thornapple</name>
    <dbReference type="NCBI Taxonomy" id="4076"/>
    <lineage>
        <taxon>Eukaryota</taxon>
        <taxon>Viridiplantae</taxon>
        <taxon>Streptophyta</taxon>
        <taxon>Embryophyta</taxon>
        <taxon>Tracheophyta</taxon>
        <taxon>Spermatophyta</taxon>
        <taxon>Magnoliopsida</taxon>
        <taxon>eudicotyledons</taxon>
        <taxon>Gunneridae</taxon>
        <taxon>Pentapetalae</taxon>
        <taxon>asterids</taxon>
        <taxon>lamiids</taxon>
        <taxon>Solanales</taxon>
        <taxon>Solanaceae</taxon>
        <taxon>Solanoideae</taxon>
        <taxon>Datureae</taxon>
        <taxon>Datura</taxon>
    </lineage>
</organism>
<sequence length="59" mass="6563">ADKEKLTEVKDVDGTDTSGTKEEQIFKDANLSSRVMKAVKTTRKGKKQDKSEAILPVRI</sequence>
<proteinExistence type="predicted"/>
<feature type="non-terminal residue" evidence="2">
    <location>
        <position position="1"/>
    </location>
</feature>
<gene>
    <name evidence="2" type="ORF">HAX54_043784</name>
</gene>
<comment type="caution">
    <text evidence="2">The sequence shown here is derived from an EMBL/GenBank/DDBJ whole genome shotgun (WGS) entry which is preliminary data.</text>
</comment>
<feature type="region of interest" description="Disordered" evidence="1">
    <location>
        <begin position="39"/>
        <end position="59"/>
    </location>
</feature>
<dbReference type="Proteomes" id="UP000823775">
    <property type="component" value="Unassembled WGS sequence"/>
</dbReference>
<accession>A0ABS8W453</accession>
<evidence type="ECO:0000256" key="1">
    <source>
        <dbReference type="SAM" id="MobiDB-lite"/>
    </source>
</evidence>
<protein>
    <submittedName>
        <fullName evidence="2">Uncharacterized protein</fullName>
    </submittedName>
</protein>
<evidence type="ECO:0000313" key="2">
    <source>
        <dbReference type="EMBL" id="MCE2055945.1"/>
    </source>
</evidence>
<name>A0ABS8W453_DATST</name>